<protein>
    <submittedName>
        <fullName evidence="2">Methyltransferase, FkbM family protein</fullName>
    </submittedName>
</protein>
<dbReference type="InterPro" id="IPR029063">
    <property type="entry name" value="SAM-dependent_MTases_sf"/>
</dbReference>
<dbReference type="InterPro" id="IPR006342">
    <property type="entry name" value="FkbM_mtfrase"/>
</dbReference>
<dbReference type="GO" id="GO:0008168">
    <property type="term" value="F:methyltransferase activity"/>
    <property type="evidence" value="ECO:0007669"/>
    <property type="project" value="UniProtKB-KW"/>
</dbReference>
<dbReference type="Proteomes" id="UP001050975">
    <property type="component" value="Unassembled WGS sequence"/>
</dbReference>
<keyword evidence="3" id="KW-1185">Reference proteome</keyword>
<dbReference type="RefSeq" id="WP_226574774.1">
    <property type="nucleotide sequence ID" value="NZ_BLAY01000006.1"/>
</dbReference>
<dbReference type="SUPFAM" id="SSF53335">
    <property type="entry name" value="S-adenosyl-L-methionine-dependent methyltransferases"/>
    <property type="match status" value="1"/>
</dbReference>
<dbReference type="InterPro" id="IPR052514">
    <property type="entry name" value="SAM-dependent_MTase"/>
</dbReference>
<dbReference type="AlphaFoldDB" id="A0AAV3X1M7"/>
<dbReference type="EMBL" id="BLAY01000006">
    <property type="protein sequence ID" value="GET35914.1"/>
    <property type="molecule type" value="Genomic_DNA"/>
</dbReference>
<feature type="domain" description="Methyltransferase FkbM" evidence="1">
    <location>
        <begin position="63"/>
        <end position="220"/>
    </location>
</feature>
<evidence type="ECO:0000259" key="1">
    <source>
        <dbReference type="Pfam" id="PF05050"/>
    </source>
</evidence>
<dbReference type="PANTHER" id="PTHR34203">
    <property type="entry name" value="METHYLTRANSFERASE, FKBM FAMILY PROTEIN"/>
    <property type="match status" value="1"/>
</dbReference>
<accession>A0AAV3X1M7</accession>
<keyword evidence="2" id="KW-0489">Methyltransferase</keyword>
<dbReference type="Pfam" id="PF05050">
    <property type="entry name" value="Methyltransf_21"/>
    <property type="match status" value="1"/>
</dbReference>
<keyword evidence="2" id="KW-0808">Transferase</keyword>
<name>A0AAV3X1M7_9CYAN</name>
<gene>
    <name evidence="2" type="ORF">MiSe_06620</name>
</gene>
<organism evidence="2 3">
    <name type="scientific">Microseira wollei NIES-4236</name>
    <dbReference type="NCBI Taxonomy" id="2530354"/>
    <lineage>
        <taxon>Bacteria</taxon>
        <taxon>Bacillati</taxon>
        <taxon>Cyanobacteriota</taxon>
        <taxon>Cyanophyceae</taxon>
        <taxon>Oscillatoriophycideae</taxon>
        <taxon>Aerosakkonematales</taxon>
        <taxon>Aerosakkonemataceae</taxon>
        <taxon>Microseira</taxon>
    </lineage>
</organism>
<evidence type="ECO:0000313" key="3">
    <source>
        <dbReference type="Proteomes" id="UP001050975"/>
    </source>
</evidence>
<dbReference type="NCBIfam" id="TIGR01444">
    <property type="entry name" value="fkbM_fam"/>
    <property type="match status" value="1"/>
</dbReference>
<dbReference type="Gene3D" id="3.40.50.150">
    <property type="entry name" value="Vaccinia Virus protein VP39"/>
    <property type="match status" value="1"/>
</dbReference>
<reference evidence="2" key="1">
    <citation type="submission" date="2019-10" db="EMBL/GenBank/DDBJ databases">
        <title>Draft genome sequece of Microseira wollei NIES-4236.</title>
        <authorList>
            <person name="Yamaguchi H."/>
            <person name="Suzuki S."/>
            <person name="Kawachi M."/>
        </authorList>
    </citation>
    <scope>NUCLEOTIDE SEQUENCE</scope>
    <source>
        <strain evidence="2">NIES-4236</strain>
    </source>
</reference>
<proteinExistence type="predicted"/>
<comment type="caution">
    <text evidence="2">The sequence shown here is derived from an EMBL/GenBank/DDBJ whole genome shotgun (WGS) entry which is preliminary data.</text>
</comment>
<dbReference type="GO" id="GO:0032259">
    <property type="term" value="P:methylation"/>
    <property type="evidence" value="ECO:0007669"/>
    <property type="project" value="UniProtKB-KW"/>
</dbReference>
<dbReference type="PANTHER" id="PTHR34203:SF15">
    <property type="entry name" value="SLL1173 PROTEIN"/>
    <property type="match status" value="1"/>
</dbReference>
<sequence>MLKEYIAHQLIGTPFESPARRLRELTKIVNKLKHPELKEIYAESSRIDLLMERIIQDSMNCIDIGCHLGSVVQQMKRLSPRGRHIAIEPVPYKANWLKRKFPDVEVMQLALSDKEGEAEFFLQPDRSGFSGLRFHDSGTEKVERIVVKCERLDDLVPLDRPIGLIKVDVEGGELPVLQGGEELLKRSRPAILFECSKTGLQAFQIDPKDIYDFLVDRHGYAVFLLKDWLLDGERLIYEKFVQAMQYPFQAFNFLAMPKT</sequence>
<evidence type="ECO:0000313" key="2">
    <source>
        <dbReference type="EMBL" id="GET35914.1"/>
    </source>
</evidence>